<dbReference type="Proteomes" id="UP001153076">
    <property type="component" value="Unassembled WGS sequence"/>
</dbReference>
<keyword evidence="6" id="KW-0627">Porphyrin biosynthesis</keyword>
<dbReference type="InterPro" id="IPR036291">
    <property type="entry name" value="NAD(P)-bd_dom_sf"/>
</dbReference>
<dbReference type="Pfam" id="PF05201">
    <property type="entry name" value="GlutR_N"/>
    <property type="match status" value="1"/>
</dbReference>
<evidence type="ECO:0000256" key="5">
    <source>
        <dbReference type="ARBA" id="ARBA00023002"/>
    </source>
</evidence>
<dbReference type="OrthoDB" id="424281at2759"/>
<evidence type="ECO:0000256" key="3">
    <source>
        <dbReference type="ARBA" id="ARBA00012970"/>
    </source>
</evidence>
<evidence type="ECO:0000256" key="1">
    <source>
        <dbReference type="ARBA" id="ARBA00005059"/>
    </source>
</evidence>
<dbReference type="Gene3D" id="3.40.50.720">
    <property type="entry name" value="NAD(P)-binding Rossmann-like Domain"/>
    <property type="match status" value="1"/>
</dbReference>
<dbReference type="AlphaFoldDB" id="A0A9Q1JMS6"/>
<keyword evidence="4" id="KW-0521">NADP</keyword>
<dbReference type="GO" id="GO:0008883">
    <property type="term" value="F:glutamyl-tRNA reductase activity"/>
    <property type="evidence" value="ECO:0007669"/>
    <property type="project" value="UniProtKB-EC"/>
</dbReference>
<dbReference type="Gene3D" id="3.30.460.30">
    <property type="entry name" value="Glutamyl-tRNA reductase, N-terminal domain"/>
    <property type="match status" value="1"/>
</dbReference>
<evidence type="ECO:0000259" key="8">
    <source>
        <dbReference type="Pfam" id="PF01488"/>
    </source>
</evidence>
<dbReference type="GO" id="GO:0006779">
    <property type="term" value="P:porphyrin-containing compound biosynthetic process"/>
    <property type="evidence" value="ECO:0007669"/>
    <property type="project" value="UniProtKB-KW"/>
</dbReference>
<evidence type="ECO:0000256" key="7">
    <source>
        <dbReference type="ARBA" id="ARBA00047464"/>
    </source>
</evidence>
<accession>A0A9Q1JMS6</accession>
<keyword evidence="11" id="KW-1185">Reference proteome</keyword>
<dbReference type="EC" id="1.2.1.70" evidence="3"/>
<feature type="domain" description="Glutamyl-tRNA reductase N-terminal" evidence="9">
    <location>
        <begin position="75"/>
        <end position="142"/>
    </location>
</feature>
<dbReference type="SUPFAM" id="SSF69742">
    <property type="entry name" value="Glutamyl tRNA-reductase catalytic, N-terminal domain"/>
    <property type="match status" value="1"/>
</dbReference>
<proteinExistence type="inferred from homology"/>
<sequence>MIPRCEVGDDTAITSADSALERLKTSAVNRYTKEPSSIIVIGLSVDTCPLEMLEKLAIPEAEWPGCRGVKEVTEWMSKCRFLLYNNDVIQHLFEAPVGLDSSVLGEDQIFDQVNRVVEVGQGVVGFGRNISGLFKHTIGVGATTGAVFMSSVAVELALLKLPKPSRGTARMLVIGACKMGRFVIKHLAPKGCTIMIVVNRSEKKVIAIYEEIRDVEIIYKPLTELLACVVEAYVVFTATASESPLFFKEGVDTLPSVCREMGGVRLFVNISVPRNMGSYVSNLENARVYNVDDLKEVIAHLRCDGNDSWTLSDTLENMQIVNKMFNFGTLIDVLEEKIRAKMEQNHQ</sequence>
<evidence type="ECO:0000259" key="9">
    <source>
        <dbReference type="Pfam" id="PF05201"/>
    </source>
</evidence>
<dbReference type="FunFam" id="3.40.50.720:FF:000031">
    <property type="entry name" value="Glutamyl-tRNA reductase"/>
    <property type="match status" value="1"/>
</dbReference>
<dbReference type="Pfam" id="PF01488">
    <property type="entry name" value="Shikimate_DH"/>
    <property type="match status" value="1"/>
</dbReference>
<reference evidence="10" key="1">
    <citation type="submission" date="2022-04" db="EMBL/GenBank/DDBJ databases">
        <title>Carnegiea gigantea Genome sequencing and assembly v2.</title>
        <authorList>
            <person name="Copetti D."/>
            <person name="Sanderson M.J."/>
            <person name="Burquez A."/>
            <person name="Wojciechowski M.F."/>
        </authorList>
    </citation>
    <scope>NUCLEOTIDE SEQUENCE</scope>
    <source>
        <strain evidence="10">SGP5-SGP5p</strain>
        <tissue evidence="10">Aerial part</tissue>
    </source>
</reference>
<protein>
    <recommendedName>
        <fullName evidence="3">glutamyl-tRNA reductase</fullName>
        <ecNumber evidence="3">1.2.1.70</ecNumber>
    </recommendedName>
</protein>
<evidence type="ECO:0000313" key="11">
    <source>
        <dbReference type="Proteomes" id="UP001153076"/>
    </source>
</evidence>
<dbReference type="PANTHER" id="PTHR43120">
    <property type="entry name" value="GLUTAMYL-TRNA REDUCTASE 1, CHLOROPLASTIC"/>
    <property type="match status" value="1"/>
</dbReference>
<comment type="catalytic activity">
    <reaction evidence="7">
        <text>(S)-4-amino-5-oxopentanoate + tRNA(Glu) + NADP(+) = L-glutamyl-tRNA(Glu) + NADPH + H(+)</text>
        <dbReference type="Rhea" id="RHEA:12344"/>
        <dbReference type="Rhea" id="RHEA-COMP:9663"/>
        <dbReference type="Rhea" id="RHEA-COMP:9680"/>
        <dbReference type="ChEBI" id="CHEBI:15378"/>
        <dbReference type="ChEBI" id="CHEBI:57501"/>
        <dbReference type="ChEBI" id="CHEBI:57783"/>
        <dbReference type="ChEBI" id="CHEBI:58349"/>
        <dbReference type="ChEBI" id="CHEBI:78442"/>
        <dbReference type="ChEBI" id="CHEBI:78520"/>
        <dbReference type="EC" id="1.2.1.70"/>
    </reaction>
</comment>
<organism evidence="10 11">
    <name type="scientific">Carnegiea gigantea</name>
    <dbReference type="NCBI Taxonomy" id="171969"/>
    <lineage>
        <taxon>Eukaryota</taxon>
        <taxon>Viridiplantae</taxon>
        <taxon>Streptophyta</taxon>
        <taxon>Embryophyta</taxon>
        <taxon>Tracheophyta</taxon>
        <taxon>Spermatophyta</taxon>
        <taxon>Magnoliopsida</taxon>
        <taxon>eudicotyledons</taxon>
        <taxon>Gunneridae</taxon>
        <taxon>Pentapetalae</taxon>
        <taxon>Caryophyllales</taxon>
        <taxon>Cactineae</taxon>
        <taxon>Cactaceae</taxon>
        <taxon>Cactoideae</taxon>
        <taxon>Echinocereeae</taxon>
        <taxon>Carnegiea</taxon>
    </lineage>
</organism>
<comment type="similarity">
    <text evidence="2">Belongs to the glutamyl-tRNA reductase family.</text>
</comment>
<dbReference type="InterPro" id="IPR015895">
    <property type="entry name" value="4pyrrol_synth_GluRdtase_N"/>
</dbReference>
<dbReference type="SUPFAM" id="SSF51735">
    <property type="entry name" value="NAD(P)-binding Rossmann-fold domains"/>
    <property type="match status" value="1"/>
</dbReference>
<evidence type="ECO:0000256" key="4">
    <source>
        <dbReference type="ARBA" id="ARBA00022857"/>
    </source>
</evidence>
<dbReference type="InterPro" id="IPR036343">
    <property type="entry name" value="GluRdtase_N_sf"/>
</dbReference>
<keyword evidence="5" id="KW-0560">Oxidoreductase</keyword>
<dbReference type="PANTHER" id="PTHR43120:SF1">
    <property type="entry name" value="GLUTAMYL-TRNA REDUCTASE 1, CHLOROPLASTIC"/>
    <property type="match status" value="1"/>
</dbReference>
<dbReference type="EMBL" id="JAKOGI010001225">
    <property type="protein sequence ID" value="KAJ8426891.1"/>
    <property type="molecule type" value="Genomic_DNA"/>
</dbReference>
<evidence type="ECO:0000313" key="10">
    <source>
        <dbReference type="EMBL" id="KAJ8426891.1"/>
    </source>
</evidence>
<feature type="domain" description="Quinate/shikimate 5-dehydrogenase/glutamyl-tRNA reductase" evidence="8">
    <location>
        <begin position="166"/>
        <end position="297"/>
    </location>
</feature>
<evidence type="ECO:0000256" key="6">
    <source>
        <dbReference type="ARBA" id="ARBA00023244"/>
    </source>
</evidence>
<dbReference type="InterPro" id="IPR006151">
    <property type="entry name" value="Shikm_DH/Glu-tRNA_Rdtase"/>
</dbReference>
<evidence type="ECO:0000256" key="2">
    <source>
        <dbReference type="ARBA" id="ARBA00005916"/>
    </source>
</evidence>
<comment type="caution">
    <text evidence="10">The sequence shown here is derived from an EMBL/GenBank/DDBJ whole genome shotgun (WGS) entry which is preliminary data.</text>
</comment>
<dbReference type="GO" id="GO:0050661">
    <property type="term" value="F:NADP binding"/>
    <property type="evidence" value="ECO:0007669"/>
    <property type="project" value="InterPro"/>
</dbReference>
<comment type="pathway">
    <text evidence="1">Porphyrin-containing compound metabolism; protoporphyrin-IX biosynthesis; 5-aminolevulinate from L-glutamyl-tRNA(Glu): step 1/2.</text>
</comment>
<gene>
    <name evidence="10" type="ORF">Cgig2_005270</name>
</gene>
<name>A0A9Q1JMS6_9CARY</name>